<evidence type="ECO:0000256" key="7">
    <source>
        <dbReference type="ARBA" id="ARBA00023136"/>
    </source>
</evidence>
<dbReference type="PANTHER" id="PTHR30269:SF37">
    <property type="entry name" value="MEMBRANE TRANSPORTER PROTEIN"/>
    <property type="match status" value="1"/>
</dbReference>
<keyword evidence="4 8" id="KW-1003">Cell membrane</keyword>
<evidence type="ECO:0000256" key="8">
    <source>
        <dbReference type="RuleBase" id="RU363041"/>
    </source>
</evidence>
<feature type="transmembrane region" description="Helical" evidence="8">
    <location>
        <begin position="223"/>
        <end position="241"/>
    </location>
</feature>
<evidence type="ECO:0000313" key="10">
    <source>
        <dbReference type="Proteomes" id="UP000048984"/>
    </source>
</evidence>
<feature type="transmembrane region" description="Helical" evidence="8">
    <location>
        <begin position="165"/>
        <end position="184"/>
    </location>
</feature>
<dbReference type="STRING" id="665126.ABB55_07550"/>
<dbReference type="PANTHER" id="PTHR30269">
    <property type="entry name" value="TRANSMEMBRANE PROTEIN YFCA"/>
    <property type="match status" value="1"/>
</dbReference>
<evidence type="ECO:0000256" key="4">
    <source>
        <dbReference type="ARBA" id="ARBA00022475"/>
    </source>
</evidence>
<gene>
    <name evidence="9" type="ORF">ABB55_07550</name>
</gene>
<feature type="transmembrane region" description="Helical" evidence="8">
    <location>
        <begin position="39"/>
        <end position="58"/>
    </location>
</feature>
<feature type="transmembrane region" description="Helical" evidence="8">
    <location>
        <begin position="70"/>
        <end position="95"/>
    </location>
</feature>
<comment type="similarity">
    <text evidence="2 8">Belongs to the 4-toluene sulfonate uptake permease (TSUP) (TC 2.A.102) family.</text>
</comment>
<keyword evidence="5 8" id="KW-0812">Transmembrane</keyword>
<evidence type="ECO:0000256" key="6">
    <source>
        <dbReference type="ARBA" id="ARBA00022989"/>
    </source>
</evidence>
<sequence length="242" mass="24888">MGLLTAASIVFVAGILRGMTGFGFALVAAIGLAHVWPPAMATPVVLLLELVVAVVLLYGLDRAAIEPRRLVRLCLGGVAGTAIGTLMVSGLPAAWAKPALDTAVFVSALAALAHVSAPRLDTPAWAAAVGFLVGLFAGAFAVGGPFVVVWFLAVGAQPAAIRANLIVFFAVVDFAAVAFRWPTIGIPAEAWGHAAMLLPPAFLGTWAGGLLFRRVNAAWWRRIAAYSIAGGAVLSLARSLLS</sequence>
<feature type="transmembrane region" description="Helical" evidence="8">
    <location>
        <begin position="190"/>
        <end position="211"/>
    </location>
</feature>
<dbReference type="EMBL" id="LJYW01000001">
    <property type="protein sequence ID" value="KPL52098.1"/>
    <property type="molecule type" value="Genomic_DNA"/>
</dbReference>
<reference evidence="9 10" key="2">
    <citation type="submission" date="2015-10" db="EMBL/GenBank/DDBJ databases">
        <title>Draft Genome Sequence of Prosthecomicrobium hirschii ATCC 27832.</title>
        <authorList>
            <person name="Daniel J."/>
            <person name="Givan S.A."/>
            <person name="Brun Y.V."/>
            <person name="Brown P.J."/>
        </authorList>
    </citation>
    <scope>NUCLEOTIDE SEQUENCE [LARGE SCALE GENOMIC DNA]</scope>
    <source>
        <strain evidence="9 10">16</strain>
    </source>
</reference>
<proteinExistence type="inferred from homology"/>
<evidence type="ECO:0000256" key="1">
    <source>
        <dbReference type="ARBA" id="ARBA00004651"/>
    </source>
</evidence>
<evidence type="ECO:0000313" key="9">
    <source>
        <dbReference type="EMBL" id="KPL52098.1"/>
    </source>
</evidence>
<dbReference type="Pfam" id="PF01925">
    <property type="entry name" value="TauE"/>
    <property type="match status" value="1"/>
</dbReference>
<evidence type="ECO:0000256" key="5">
    <source>
        <dbReference type="ARBA" id="ARBA00022692"/>
    </source>
</evidence>
<keyword evidence="10" id="KW-1185">Reference proteome</keyword>
<comment type="subcellular location">
    <subcellularLocation>
        <location evidence="1 8">Cell membrane</location>
        <topology evidence="1 8">Multi-pass membrane protein</topology>
    </subcellularLocation>
</comment>
<dbReference type="AlphaFoldDB" id="A0A0P6VLL9"/>
<protein>
    <recommendedName>
        <fullName evidence="8">Probable membrane transporter protein</fullName>
    </recommendedName>
</protein>
<dbReference type="RefSeq" id="WP_054358261.1">
    <property type="nucleotide sequence ID" value="NZ_LJYW01000001.1"/>
</dbReference>
<dbReference type="InterPro" id="IPR002781">
    <property type="entry name" value="TM_pro_TauE-like"/>
</dbReference>
<dbReference type="InterPro" id="IPR052017">
    <property type="entry name" value="TSUP"/>
</dbReference>
<keyword evidence="3" id="KW-0813">Transport</keyword>
<keyword evidence="7 8" id="KW-0472">Membrane</keyword>
<evidence type="ECO:0000256" key="2">
    <source>
        <dbReference type="ARBA" id="ARBA00009142"/>
    </source>
</evidence>
<dbReference type="Proteomes" id="UP000048984">
    <property type="component" value="Unassembled WGS sequence"/>
</dbReference>
<comment type="caution">
    <text evidence="9">The sequence shown here is derived from an EMBL/GenBank/DDBJ whole genome shotgun (WGS) entry which is preliminary data.</text>
</comment>
<keyword evidence="6 8" id="KW-1133">Transmembrane helix</keyword>
<evidence type="ECO:0000256" key="3">
    <source>
        <dbReference type="ARBA" id="ARBA00022448"/>
    </source>
</evidence>
<accession>A0A0P6VLL9</accession>
<feature type="transmembrane region" description="Helical" evidence="8">
    <location>
        <begin position="124"/>
        <end position="153"/>
    </location>
</feature>
<name>A0A0P6VLL9_9HYPH</name>
<reference evidence="9 10" key="1">
    <citation type="submission" date="2015-09" db="EMBL/GenBank/DDBJ databases">
        <authorList>
            <person name="Jackson K.R."/>
            <person name="Lunt B.L."/>
            <person name="Fisher J.N.B."/>
            <person name="Gardner A.V."/>
            <person name="Bailey M.E."/>
            <person name="Deus L.M."/>
            <person name="Earl A.S."/>
            <person name="Gibby P.D."/>
            <person name="Hartmann K.A."/>
            <person name="Liu J.E."/>
            <person name="Manci A.M."/>
            <person name="Nielsen D.A."/>
            <person name="Solomon M.B."/>
            <person name="Breakwell D.P."/>
            <person name="Burnett S.H."/>
            <person name="Grose J.H."/>
        </authorList>
    </citation>
    <scope>NUCLEOTIDE SEQUENCE [LARGE SCALE GENOMIC DNA]</scope>
    <source>
        <strain evidence="9 10">16</strain>
    </source>
</reference>
<dbReference type="GO" id="GO:0005886">
    <property type="term" value="C:plasma membrane"/>
    <property type="evidence" value="ECO:0007669"/>
    <property type="project" value="UniProtKB-SubCell"/>
</dbReference>
<organism evidence="9 10">
    <name type="scientific">Prosthecodimorpha hirschii</name>
    <dbReference type="NCBI Taxonomy" id="665126"/>
    <lineage>
        <taxon>Bacteria</taxon>
        <taxon>Pseudomonadati</taxon>
        <taxon>Pseudomonadota</taxon>
        <taxon>Alphaproteobacteria</taxon>
        <taxon>Hyphomicrobiales</taxon>
        <taxon>Ancalomicrobiaceae</taxon>
        <taxon>Prosthecodimorpha</taxon>
    </lineage>
</organism>